<keyword evidence="1" id="KW-0067">ATP-binding</keyword>
<proteinExistence type="predicted"/>
<dbReference type="EMBL" id="CP020814">
    <property type="protein sequence ID" value="ARK32211.1"/>
    <property type="molecule type" value="Genomic_DNA"/>
</dbReference>
<dbReference type="Proteomes" id="UP000193006">
    <property type="component" value="Chromosome"/>
</dbReference>
<feature type="coiled-coil region" evidence="2">
    <location>
        <begin position="96"/>
        <end position="148"/>
    </location>
</feature>
<dbReference type="STRING" id="199441.BkAM31D_21460"/>
<evidence type="ECO:0000256" key="1">
    <source>
        <dbReference type="PROSITE-ProRule" id="PRU00409"/>
    </source>
</evidence>
<organism evidence="5 6">
    <name type="scientific">Halalkalibacter krulwichiae</name>
    <dbReference type="NCBI Taxonomy" id="199441"/>
    <lineage>
        <taxon>Bacteria</taxon>
        <taxon>Bacillati</taxon>
        <taxon>Bacillota</taxon>
        <taxon>Bacilli</taxon>
        <taxon>Bacillales</taxon>
        <taxon>Bacillaceae</taxon>
        <taxon>Halalkalibacter</taxon>
    </lineage>
</organism>
<sequence length="509" mass="58427">MTVNEEKKQSQLEQNSTTRVPKEEALLSKLIKQEAALQKLQKEKKKLQKEKDLVERNYKTITKSPMWKFSLPLRRTIAFVKKSLNALQTSLVGSKYQALKDDKQKLETLNKKLEREAIVTKQRLKASEQKAKAQADREQALLLQLEELDQAGYKNMVQEAVERGEVLSCIDQLVLQRAEHDHNYSTALKHAARLYSNKDEASRKVVYDKVLQGLKIEEIPEFIIRTAETADKLSLNQVASFKASLSLRARQRQLEAALPEWVLDDKVDAYAFVDALQVRRPWVSTEQYSFADIPKQSGIVIKPVDGAGSRGVYLVHDLSRIQDVKRSQILESWSELEAFVQADLVAGLVESDQWMLEELVLENELEHIPARDLKFYCFYGKVALILEIKRYPEVKYCWWTATGEQVKTGKYEEASFEGDGFTDEELELANKLSLEIPAPFMRIDFLKSSNELVFGEFTPKPGHYDHFNETTDRLLGEYYLEAEARLLKDLLAGKSFVPFNQLLGSQQDK</sequence>
<keyword evidence="6" id="KW-1185">Reference proteome</keyword>
<dbReference type="Pfam" id="PF14305">
    <property type="entry name" value="ATPgrasp_TupA"/>
    <property type="match status" value="1"/>
</dbReference>
<evidence type="ECO:0000259" key="4">
    <source>
        <dbReference type="PROSITE" id="PS50975"/>
    </source>
</evidence>
<name>A0A1X9MKL7_9BACI</name>
<dbReference type="PROSITE" id="PS50975">
    <property type="entry name" value="ATP_GRASP"/>
    <property type="match status" value="1"/>
</dbReference>
<dbReference type="Gene3D" id="3.30.470.20">
    <property type="entry name" value="ATP-grasp fold, B domain"/>
    <property type="match status" value="1"/>
</dbReference>
<dbReference type="InterPro" id="IPR029465">
    <property type="entry name" value="ATPgrasp_TupA"/>
</dbReference>
<dbReference type="AlphaFoldDB" id="A0A1X9MKL7"/>
<keyword evidence="1" id="KW-0547">Nucleotide-binding</keyword>
<evidence type="ECO:0000313" key="5">
    <source>
        <dbReference type="EMBL" id="ARK32211.1"/>
    </source>
</evidence>
<dbReference type="SUPFAM" id="SSF56059">
    <property type="entry name" value="Glutathione synthetase ATP-binding domain-like"/>
    <property type="match status" value="1"/>
</dbReference>
<evidence type="ECO:0000313" key="6">
    <source>
        <dbReference type="Proteomes" id="UP000193006"/>
    </source>
</evidence>
<feature type="coiled-coil region" evidence="2">
    <location>
        <begin position="23"/>
        <end position="64"/>
    </location>
</feature>
<gene>
    <name evidence="5" type="ORF">BkAM31D_21460</name>
</gene>
<evidence type="ECO:0000256" key="2">
    <source>
        <dbReference type="SAM" id="Coils"/>
    </source>
</evidence>
<evidence type="ECO:0000256" key="3">
    <source>
        <dbReference type="SAM" id="MobiDB-lite"/>
    </source>
</evidence>
<dbReference type="GO" id="GO:0046872">
    <property type="term" value="F:metal ion binding"/>
    <property type="evidence" value="ECO:0007669"/>
    <property type="project" value="InterPro"/>
</dbReference>
<dbReference type="KEGG" id="bkw:BkAM31D_21460"/>
<dbReference type="InterPro" id="IPR011761">
    <property type="entry name" value="ATP-grasp"/>
</dbReference>
<feature type="compositionally biased region" description="Basic and acidic residues" evidence="3">
    <location>
        <begin position="1"/>
        <end position="10"/>
    </location>
</feature>
<dbReference type="RefSeq" id="WP_066158242.1">
    <property type="nucleotide sequence ID" value="NZ_CP020814.1"/>
</dbReference>
<keyword evidence="2" id="KW-0175">Coiled coil</keyword>
<protein>
    <recommendedName>
        <fullName evidence="4">ATP-grasp domain-containing protein</fullName>
    </recommendedName>
</protein>
<accession>A0A1X9MKL7</accession>
<dbReference type="GO" id="GO:0005524">
    <property type="term" value="F:ATP binding"/>
    <property type="evidence" value="ECO:0007669"/>
    <property type="project" value="UniProtKB-UniRule"/>
</dbReference>
<feature type="region of interest" description="Disordered" evidence="3">
    <location>
        <begin position="1"/>
        <end position="21"/>
    </location>
</feature>
<reference evidence="5 6" key="1">
    <citation type="submission" date="2017-04" db="EMBL/GenBank/DDBJ databases">
        <title>Bacillus krulwichiae AM31D Genome sequencing and assembly.</title>
        <authorList>
            <person name="Krulwich T.A."/>
            <person name="Anastor L."/>
            <person name="Ehrlich R."/>
            <person name="Ehrlich G.D."/>
            <person name="Janto B."/>
        </authorList>
    </citation>
    <scope>NUCLEOTIDE SEQUENCE [LARGE SCALE GENOMIC DNA]</scope>
    <source>
        <strain evidence="5 6">AM31D</strain>
    </source>
</reference>
<feature type="domain" description="ATP-grasp" evidence="4">
    <location>
        <begin position="270"/>
        <end position="488"/>
    </location>
</feature>